<dbReference type="AlphaFoldDB" id="A0A6C0HRV3"/>
<name>A0A6C0HRV3_9ZZZZ</name>
<evidence type="ECO:0000313" key="1">
    <source>
        <dbReference type="EMBL" id="QHT83057.1"/>
    </source>
</evidence>
<dbReference type="EMBL" id="MN740006">
    <property type="protein sequence ID" value="QHT83057.1"/>
    <property type="molecule type" value="Genomic_DNA"/>
</dbReference>
<proteinExistence type="predicted"/>
<protein>
    <submittedName>
        <fullName evidence="1">Uncharacterized protein</fullName>
    </submittedName>
</protein>
<reference evidence="1" key="1">
    <citation type="journal article" date="2020" name="Nature">
        <title>Giant virus diversity and host interactions through global metagenomics.</title>
        <authorList>
            <person name="Schulz F."/>
            <person name="Roux S."/>
            <person name="Paez-Espino D."/>
            <person name="Jungbluth S."/>
            <person name="Walsh D.A."/>
            <person name="Denef V.J."/>
            <person name="McMahon K.D."/>
            <person name="Konstantinidis K.T."/>
            <person name="Eloe-Fadrosh E.A."/>
            <person name="Kyrpides N.C."/>
            <person name="Woyke T."/>
        </authorList>
    </citation>
    <scope>NUCLEOTIDE SEQUENCE</scope>
    <source>
        <strain evidence="1">GVMAG-M-3300023184-167</strain>
    </source>
</reference>
<organism evidence="1">
    <name type="scientific">viral metagenome</name>
    <dbReference type="NCBI Taxonomy" id="1070528"/>
    <lineage>
        <taxon>unclassified sequences</taxon>
        <taxon>metagenomes</taxon>
        <taxon>organismal metagenomes</taxon>
    </lineage>
</organism>
<sequence>MELAIPIIALVGLIAIKTRKEKFKSMGRKIDYLPNVDVPPNNYPFVTQKEDSVNSYPDSNAATDKYFKQTMYQNQTALPNNKNVSQIKSLTGNYLDTKDFTHENMTPYYTTKMGSGIGVTQNEYFLDNMAGSTKSIKKVEQAPLFKPQTNINWVNGMPNMDEFYLSRVNKSVMKNDERLDSVMVAPGLNKGFEGNGSGGYNSGMEAREKWMDKTVDELRVETNPKVSYKLDNLEGPSKSLVTNLGLQAPVNKNLPDSYYDITPDRYFTTPTTKGQMMHSEEMMKNQHRVETTQPYMGAPTAPIKQNGYVTKNYEESTRVPLPTSTPIPSAVGKGNMDGLNNVHKSHVNYLNNRANNEQQPMFMNLSQTVGSILSPIMDIIKPNRRDEMSHNPRIYGNAKSGINTYVANQTVAPTIKETTIYTPNSFQGQLNGVGGYVTQNTPLMKEREELTYSTFGNVGGVANNLGFKDYSADYRQTNNELKEPTTYSRTNHGSTQTFNPQMNMNTAKLDDDRVNNRQWVPSAMPQMYAHKEMLGETYKPPDMATNIDDRLNSNLLDAFKANPYTQSLQSY</sequence>
<accession>A0A6C0HRV3</accession>